<protein>
    <submittedName>
        <fullName evidence="2">Uncharacterized protein</fullName>
    </submittedName>
</protein>
<feature type="signal peptide" evidence="1">
    <location>
        <begin position="1"/>
        <end position="23"/>
    </location>
</feature>
<evidence type="ECO:0000313" key="2">
    <source>
        <dbReference type="EMBL" id="CAL5140474.1"/>
    </source>
</evidence>
<proteinExistence type="predicted"/>
<evidence type="ECO:0000256" key="1">
    <source>
        <dbReference type="SAM" id="SignalP"/>
    </source>
</evidence>
<sequence length="151" mass="16253">MRDSERAFVVCMLLSALTVTGAGVKCYSCNRCKPPSKPGAQQTTDCSGSECVTEVTRFLNGTRIDYYGCPKSEHTPPAGGTHVFGLTPKGTKEAYFKYYICTTGDLSNNNLIAPIDPCPAQAEAGSLRFRTSLVTTFGFASLIIYLGLIQC</sequence>
<keyword evidence="1" id="KW-0732">Signal</keyword>
<reference evidence="2" key="1">
    <citation type="submission" date="2024-06" db="EMBL/GenBank/DDBJ databases">
        <authorList>
            <person name="Liu X."/>
            <person name="Lenzi L."/>
            <person name="Haldenby T S."/>
            <person name="Uol C."/>
        </authorList>
    </citation>
    <scope>NUCLEOTIDE SEQUENCE</scope>
</reference>
<dbReference type="EMBL" id="CAXLJL010000723">
    <property type="protein sequence ID" value="CAL5140474.1"/>
    <property type="molecule type" value="Genomic_DNA"/>
</dbReference>
<accession>A0AAV2TSV8</accession>
<gene>
    <name evidence="2" type="ORF">CDAUBV1_LOCUS15789</name>
</gene>
<feature type="chain" id="PRO_5043393862" evidence="1">
    <location>
        <begin position="24"/>
        <end position="151"/>
    </location>
</feature>
<evidence type="ECO:0000313" key="3">
    <source>
        <dbReference type="Proteomes" id="UP001497525"/>
    </source>
</evidence>
<organism evidence="2 3">
    <name type="scientific">Calicophoron daubneyi</name>
    <name type="common">Rumen fluke</name>
    <name type="synonym">Paramphistomum daubneyi</name>
    <dbReference type="NCBI Taxonomy" id="300641"/>
    <lineage>
        <taxon>Eukaryota</taxon>
        <taxon>Metazoa</taxon>
        <taxon>Spiralia</taxon>
        <taxon>Lophotrochozoa</taxon>
        <taxon>Platyhelminthes</taxon>
        <taxon>Trematoda</taxon>
        <taxon>Digenea</taxon>
        <taxon>Plagiorchiida</taxon>
        <taxon>Pronocephalata</taxon>
        <taxon>Paramphistomoidea</taxon>
        <taxon>Paramphistomidae</taxon>
        <taxon>Calicophoron</taxon>
    </lineage>
</organism>
<dbReference type="Proteomes" id="UP001497525">
    <property type="component" value="Unassembled WGS sequence"/>
</dbReference>
<comment type="caution">
    <text evidence="2">The sequence shown here is derived from an EMBL/GenBank/DDBJ whole genome shotgun (WGS) entry which is preliminary data.</text>
</comment>
<dbReference type="AlphaFoldDB" id="A0AAV2TSV8"/>
<name>A0AAV2TSV8_CALDB</name>